<evidence type="ECO:0000313" key="2">
    <source>
        <dbReference type="EMBL" id="KAK8842649.1"/>
    </source>
</evidence>
<comment type="caution">
    <text evidence="2">The sequence shown here is derived from an EMBL/GenBank/DDBJ whole genome shotgun (WGS) entry which is preliminary data.</text>
</comment>
<proteinExistence type="predicted"/>
<organism evidence="2 3">
    <name type="scientific">Tritrichomonas musculus</name>
    <dbReference type="NCBI Taxonomy" id="1915356"/>
    <lineage>
        <taxon>Eukaryota</taxon>
        <taxon>Metamonada</taxon>
        <taxon>Parabasalia</taxon>
        <taxon>Tritrichomonadida</taxon>
        <taxon>Tritrichomonadidae</taxon>
        <taxon>Tritrichomonas</taxon>
    </lineage>
</organism>
<sequence length="913" mass="109249">MKKIEIINANKEYPSCILPYMKQLESSSLDGCELTSWFEQTYLKHSSYVSNSSLTSLYQTFLNSRSQTYMELKEEVAVKINEYQKEKKNYLVEDLFCLFFSHLIDQKTMQDKFNELKIDENYDIDQGKNQNDGNHKIKDIQMKDELNSLSRLFVNNDFNLNIEKTYNDCEQAIIDEEIRLFRQNFIKNERFKKYPNFFVHSNDPKTEINKIKFPYYPYQTLDIFLSNNKSHPEKYIFTKVDKIKMIFEISFAIEMLHYNETYHQCITSHCIYVDNKKNVYLSPAKNDKNIEQNSTKLQLSFYYRHPMLMGNNEITNDDERIRNDIYSFGALIYEIITQNALETVFGNMPRFKRIEQLKKGYYNYLFKDYKDKSFDDTFDCKGIQNIIQKCMEVDKTKSYNHIIEVIEDLRDLDFYKENIDEIEYRLEHACSSDEYECTISDLVCNYYQGNDYSNVILENFFQNSVCFLDISYDEEEYANHDVITLIFEKFRVSLKDKKILLEEAFNVIIQHYVDKAAYLKQIDINLLNDGPMRLPNNDNDFRFRSRIIPITTLNNYVQNFSYKKEIKMWLYMIAKEIAEIHSYNAYHGEISMDSIGIYYNKVTDTFVPSVISFYYFYKSRKEDKIIYQNVEKGQKKDLKNFIKIVQELDEETYNELNNCMNGDLVANIMVYYLHNMNLKNEDDQMIEKFKKNCNNYCYSALDLDFQTLFHIFTRLNKNEHVFITFNFFFVEQKNLAFFDLEKVIKGLVNFCDYKLPRPKEETQNDSNQNVISLLSQIEEINASVEVIFYNQFEETEEIRKQVKLKPFTCNFKLEDYSESKYHHSMMLNDNISKKFVFRSINIIDLNIYSVIFIVNRCLRNLSLNINYKITIKLPKKREKQLEQKLLQIAYNNDCKSTIENGNLILLKERNNIK</sequence>
<dbReference type="EMBL" id="JAPFFF010000037">
    <property type="protein sequence ID" value="KAK8842649.1"/>
    <property type="molecule type" value="Genomic_DNA"/>
</dbReference>
<evidence type="ECO:0000313" key="3">
    <source>
        <dbReference type="Proteomes" id="UP001470230"/>
    </source>
</evidence>
<dbReference type="SUPFAM" id="SSF56112">
    <property type="entry name" value="Protein kinase-like (PK-like)"/>
    <property type="match status" value="1"/>
</dbReference>
<dbReference type="InterPro" id="IPR001245">
    <property type="entry name" value="Ser-Thr/Tyr_kinase_cat_dom"/>
</dbReference>
<dbReference type="InterPro" id="IPR000719">
    <property type="entry name" value="Prot_kinase_dom"/>
</dbReference>
<dbReference type="InterPro" id="IPR011009">
    <property type="entry name" value="Kinase-like_dom_sf"/>
</dbReference>
<gene>
    <name evidence="2" type="ORF">M9Y10_025509</name>
</gene>
<dbReference type="Gene3D" id="1.10.510.10">
    <property type="entry name" value="Transferase(Phosphotransferase) domain 1"/>
    <property type="match status" value="1"/>
</dbReference>
<dbReference type="Pfam" id="PF07714">
    <property type="entry name" value="PK_Tyr_Ser-Thr"/>
    <property type="match status" value="1"/>
</dbReference>
<accession>A0ABR2H8V0</accession>
<dbReference type="Proteomes" id="UP001470230">
    <property type="component" value="Unassembled WGS sequence"/>
</dbReference>
<keyword evidence="3" id="KW-1185">Reference proteome</keyword>
<name>A0ABR2H8V0_9EUKA</name>
<dbReference type="PROSITE" id="PS50011">
    <property type="entry name" value="PROTEIN_KINASE_DOM"/>
    <property type="match status" value="1"/>
</dbReference>
<feature type="domain" description="Protein kinase" evidence="1">
    <location>
        <begin position="43"/>
        <end position="415"/>
    </location>
</feature>
<reference evidence="2 3" key="1">
    <citation type="submission" date="2024-04" db="EMBL/GenBank/DDBJ databases">
        <title>Tritrichomonas musculus Genome.</title>
        <authorList>
            <person name="Alves-Ferreira E."/>
            <person name="Grigg M."/>
            <person name="Lorenzi H."/>
            <person name="Galac M."/>
        </authorList>
    </citation>
    <scope>NUCLEOTIDE SEQUENCE [LARGE SCALE GENOMIC DNA]</scope>
    <source>
        <strain evidence="2 3">EAF2021</strain>
    </source>
</reference>
<protein>
    <recommendedName>
        <fullName evidence="1">Protein kinase domain-containing protein</fullName>
    </recommendedName>
</protein>
<evidence type="ECO:0000259" key="1">
    <source>
        <dbReference type="PROSITE" id="PS50011"/>
    </source>
</evidence>